<accession>A0A4P8J2Q0</accession>
<dbReference type="Gene3D" id="3.90.550.10">
    <property type="entry name" value="Spore Coat Polysaccharide Biosynthesis Protein SpsA, Chain A"/>
    <property type="match status" value="1"/>
</dbReference>
<name>A0A4P8J2Q0_9BURK</name>
<dbReference type="PANTHER" id="PTHR31306">
    <property type="entry name" value="ALPHA-1,6-MANNOSYLTRANSFERASE MNN11-RELATED"/>
    <property type="match status" value="1"/>
</dbReference>
<dbReference type="GO" id="GO:0006487">
    <property type="term" value="P:protein N-linked glycosylation"/>
    <property type="evidence" value="ECO:0007669"/>
    <property type="project" value="TreeGrafter"/>
</dbReference>
<keyword evidence="4" id="KW-1185">Reference proteome</keyword>
<proteinExistence type="predicted"/>
<evidence type="ECO:0000313" key="4">
    <source>
        <dbReference type="Proteomes" id="UP000298656"/>
    </source>
</evidence>
<keyword evidence="1" id="KW-0328">Glycosyltransferase</keyword>
<dbReference type="KEGG" id="tvl:FAZ95_36420"/>
<dbReference type="PANTHER" id="PTHR31306:SF4">
    <property type="entry name" value="ALPHA-1,2-GALACTOSYLTRANSFERASE"/>
    <property type="match status" value="1"/>
</dbReference>
<keyword evidence="2 3" id="KW-0808">Transferase</keyword>
<dbReference type="EMBL" id="CP040078">
    <property type="protein sequence ID" value="QCP54413.1"/>
    <property type="molecule type" value="Genomic_DNA"/>
</dbReference>
<dbReference type="RefSeq" id="WP_137337180.1">
    <property type="nucleotide sequence ID" value="NZ_CP040078.1"/>
</dbReference>
<evidence type="ECO:0000256" key="1">
    <source>
        <dbReference type="ARBA" id="ARBA00022676"/>
    </source>
</evidence>
<organism evidence="3 4">
    <name type="scientific">Trinickia violacea</name>
    <dbReference type="NCBI Taxonomy" id="2571746"/>
    <lineage>
        <taxon>Bacteria</taxon>
        <taxon>Pseudomonadati</taxon>
        <taxon>Pseudomonadota</taxon>
        <taxon>Betaproteobacteria</taxon>
        <taxon>Burkholderiales</taxon>
        <taxon>Burkholderiaceae</taxon>
        <taxon>Trinickia</taxon>
    </lineage>
</organism>
<dbReference type="OrthoDB" id="8829532at2"/>
<dbReference type="InterPro" id="IPR008630">
    <property type="entry name" value="Glyco_trans_34"/>
</dbReference>
<dbReference type="InterPro" id="IPR029044">
    <property type="entry name" value="Nucleotide-diphossugar_trans"/>
</dbReference>
<sequence length="440" mass="50380">MIVVSHFRQPAPASLANHRQYARLYSYRHEVIDASAMPQVMPLRALHRYEVLLNTLRRTPPEQLVLLLSEDSAIIEPVALDRLMAGRDTLHVRTSSHELPQVDVQIWRNTEAVRDTVLRLIKKSRLGGNVQHSSEAALFAGLETHHYRTLIDGICVVMPTGCNCDPLWTRVPTFAISIDEMPHSPEQKSVMPRFRNVLVERINRARATGLPIFSFPEYASTPDVETAERSTYNPGRSIAITTLYTPNIGSYARIAEGNIRRYCEAQGYTLYVHRNIPHEIGLDATGNWFKPWLLHGYLQHHDWVVWLDADVLIANQQQKLEPLLEGRDWLLAHDVGQWPFNAGIVGFRRTARTDVMLRDLMAVIAKLPDTSSVYVDNGDQFHFINAMKKAEMLRDDTISDMVGINTPWVFRRPDSFIVHYYGMWNEMRVLMMAHDDALLP</sequence>
<dbReference type="Proteomes" id="UP000298656">
    <property type="component" value="Chromosome 2"/>
</dbReference>
<evidence type="ECO:0000256" key="2">
    <source>
        <dbReference type="ARBA" id="ARBA00022679"/>
    </source>
</evidence>
<dbReference type="AlphaFoldDB" id="A0A4P8J2Q0"/>
<evidence type="ECO:0000313" key="3">
    <source>
        <dbReference type="EMBL" id="QCP54413.1"/>
    </source>
</evidence>
<protein>
    <submittedName>
        <fullName evidence="3">Galactosyl transferase GMA12/MNN10 domain protein</fullName>
    </submittedName>
</protein>
<dbReference type="GO" id="GO:0016020">
    <property type="term" value="C:membrane"/>
    <property type="evidence" value="ECO:0007669"/>
    <property type="project" value="InterPro"/>
</dbReference>
<reference evidence="3 4" key="1">
    <citation type="submission" date="2019-05" db="EMBL/GenBank/DDBJ databases">
        <title>Burkholderia sp. DHOD12, isolated from subtropical forest soil.</title>
        <authorList>
            <person name="Gao Z.-H."/>
            <person name="Qiu L.-H."/>
        </authorList>
    </citation>
    <scope>NUCLEOTIDE SEQUENCE [LARGE SCALE GENOMIC DNA]</scope>
    <source>
        <strain evidence="3 4">DHOD12</strain>
    </source>
</reference>
<gene>
    <name evidence="3" type="ORF">FAZ95_36420</name>
</gene>
<dbReference type="GO" id="GO:0016757">
    <property type="term" value="F:glycosyltransferase activity"/>
    <property type="evidence" value="ECO:0007669"/>
    <property type="project" value="UniProtKB-KW"/>
</dbReference>
<dbReference type="SUPFAM" id="SSF53448">
    <property type="entry name" value="Nucleotide-diphospho-sugar transferases"/>
    <property type="match status" value="1"/>
</dbReference>